<dbReference type="AlphaFoldDB" id="A0A813E7W0"/>
<comment type="caution">
    <text evidence="2">The sequence shown here is derived from an EMBL/GenBank/DDBJ whole genome shotgun (WGS) entry which is preliminary data.</text>
</comment>
<feature type="non-terminal residue" evidence="2">
    <location>
        <position position="234"/>
    </location>
</feature>
<reference evidence="2" key="1">
    <citation type="submission" date="2021-02" db="EMBL/GenBank/DDBJ databases">
        <authorList>
            <person name="Dougan E. K."/>
            <person name="Rhodes N."/>
            <person name="Thang M."/>
            <person name="Chan C."/>
        </authorList>
    </citation>
    <scope>NUCLEOTIDE SEQUENCE</scope>
</reference>
<feature type="region of interest" description="Disordered" evidence="1">
    <location>
        <begin position="1"/>
        <end position="27"/>
    </location>
</feature>
<keyword evidence="3" id="KW-1185">Reference proteome</keyword>
<accession>A0A813E7W0</accession>
<name>A0A813E7W0_POLGL</name>
<feature type="compositionally biased region" description="Low complexity" evidence="1">
    <location>
        <begin position="10"/>
        <end position="27"/>
    </location>
</feature>
<protein>
    <submittedName>
        <fullName evidence="2">Uncharacterized protein</fullName>
    </submittedName>
</protein>
<sequence>KPLDNTASPNNNNNNSNNNNNNNNINNMVASVAPPVGRQSVCDGSRRLFERPGDRGRLLEDSVLLRIEAQLPPGSPTAVELMNWGSMAGRSEQVQAEFASLAASCRELVRYWLELDSEDKAVLEDGRGARVVLQEKAKAAPVGGECCAIVSLKDGSTCHVYADSSPTTDGSLAVLQMPAGNEVSEIRYRSDESVVVLHSDGKLFVRRPRLGDRLHQAHDGAWRVEAAPMGNERM</sequence>
<gene>
    <name evidence="2" type="ORF">PGLA1383_LOCUS13568</name>
</gene>
<dbReference type="EMBL" id="CAJNNV010007534">
    <property type="protein sequence ID" value="CAE8595048.1"/>
    <property type="molecule type" value="Genomic_DNA"/>
</dbReference>
<evidence type="ECO:0000256" key="1">
    <source>
        <dbReference type="SAM" id="MobiDB-lite"/>
    </source>
</evidence>
<evidence type="ECO:0000313" key="3">
    <source>
        <dbReference type="Proteomes" id="UP000654075"/>
    </source>
</evidence>
<dbReference type="OrthoDB" id="10525767at2759"/>
<dbReference type="Proteomes" id="UP000654075">
    <property type="component" value="Unassembled WGS sequence"/>
</dbReference>
<evidence type="ECO:0000313" key="2">
    <source>
        <dbReference type="EMBL" id="CAE8595048.1"/>
    </source>
</evidence>
<proteinExistence type="predicted"/>
<organism evidence="2 3">
    <name type="scientific">Polarella glacialis</name>
    <name type="common">Dinoflagellate</name>
    <dbReference type="NCBI Taxonomy" id="89957"/>
    <lineage>
        <taxon>Eukaryota</taxon>
        <taxon>Sar</taxon>
        <taxon>Alveolata</taxon>
        <taxon>Dinophyceae</taxon>
        <taxon>Suessiales</taxon>
        <taxon>Suessiaceae</taxon>
        <taxon>Polarella</taxon>
    </lineage>
</organism>